<dbReference type="EMBL" id="CP013118">
    <property type="protein sequence ID" value="ALO17445.1"/>
    <property type="molecule type" value="Genomic_DNA"/>
</dbReference>
<dbReference type="PANTHER" id="PTHR46889:SF4">
    <property type="entry name" value="TRANSPOSASE INSO FOR INSERTION SEQUENCE ELEMENT IS911B-RELATED"/>
    <property type="match status" value="1"/>
</dbReference>
<dbReference type="InterPro" id="IPR048020">
    <property type="entry name" value="Transpos_IS3"/>
</dbReference>
<dbReference type="InterPro" id="IPR025948">
    <property type="entry name" value="HTH-like_dom"/>
</dbReference>
<sequence length="284" mass="33206">MYQQEFAVEKMCKVLGVARSSYYAWLERKPSARVMETIRLMKKIGEIYHDNKGRYGSPKITDELNEQGFQASRPRIGRMMKKMGLRSITRKKYRVATTDSNHGFRIAENILKREFYQEEVSKAWVSDITYVPTAEGWLYLTIIMDLFDRKIVGWSLSEDLTTEATIIPAWQMAKTNRPVAPGLIFHSDRGVQYAADSFRKELKGNDVVQSMSRKGNCWDNAVAENFFKIIKSEMIYHYDYRSVKQAKNAIFEFIEVWYNRKRKHAYLGYKTPEAFSNFLNMNAA</sequence>
<dbReference type="EMBL" id="CP013118">
    <property type="protein sequence ID" value="ALO14308.1"/>
    <property type="molecule type" value="Genomic_DNA"/>
</dbReference>
<dbReference type="KEGG" id="blq:L21SP5_02681"/>
<dbReference type="InterPro" id="IPR050900">
    <property type="entry name" value="Transposase_IS3/IS150/IS904"/>
</dbReference>
<dbReference type="EMBL" id="CP013118">
    <property type="protein sequence ID" value="ALO15140.1"/>
    <property type="molecule type" value="Genomic_DNA"/>
</dbReference>
<dbReference type="EMBL" id="CP013118">
    <property type="protein sequence ID" value="ALO15458.1"/>
    <property type="molecule type" value="Genomic_DNA"/>
</dbReference>
<dbReference type="PROSITE" id="PS50994">
    <property type="entry name" value="INTEGRASE"/>
    <property type="match status" value="1"/>
</dbReference>
<dbReference type="PANTHER" id="PTHR46889">
    <property type="entry name" value="TRANSPOSASE INSF FOR INSERTION SEQUENCE IS3B-RELATED"/>
    <property type="match status" value="1"/>
</dbReference>
<dbReference type="KEGG" id="blq:L21SP5_03854"/>
<proteinExistence type="predicted"/>
<dbReference type="GO" id="GO:0015074">
    <property type="term" value="P:DNA integration"/>
    <property type="evidence" value="ECO:0007669"/>
    <property type="project" value="InterPro"/>
</dbReference>
<evidence type="ECO:0000313" key="12">
    <source>
        <dbReference type="Proteomes" id="UP000064893"/>
    </source>
</evidence>
<reference evidence="11 12" key="1">
    <citation type="submission" date="2015-11" db="EMBL/GenBank/DDBJ databases">
        <title>Description and complete genome sequence of a novel strain predominating in hypersaline microbial mats and representing a new family of the Bacteriodetes phylum.</title>
        <authorList>
            <person name="Spring S."/>
            <person name="Bunk B."/>
            <person name="Sproer C."/>
            <person name="Klenk H.-P."/>
        </authorList>
    </citation>
    <scope>NUCLEOTIDE SEQUENCE [LARGE SCALE GENOMIC DNA]</scope>
    <source>
        <strain evidence="11 12">L21-Spi-D4</strain>
    </source>
</reference>
<dbReference type="EMBL" id="CP013118">
    <property type="protein sequence ID" value="ALO15580.1"/>
    <property type="molecule type" value="Genomic_DNA"/>
</dbReference>
<evidence type="ECO:0000313" key="2">
    <source>
        <dbReference type="EMBL" id="ALO13930.1"/>
    </source>
</evidence>
<evidence type="ECO:0000313" key="9">
    <source>
        <dbReference type="EMBL" id="ALO17088.1"/>
    </source>
</evidence>
<dbReference type="EMBL" id="CP013118">
    <property type="protein sequence ID" value="ALO17447.1"/>
    <property type="molecule type" value="Genomic_DNA"/>
</dbReference>
<dbReference type="KEGG" id="blq:L21SP5_00931"/>
<dbReference type="STRING" id="1307839.L21SP5_00250"/>
<evidence type="ECO:0000313" key="3">
    <source>
        <dbReference type="EMBL" id="ALO14308.1"/>
    </source>
</evidence>
<dbReference type="NCBIfam" id="NF033516">
    <property type="entry name" value="transpos_IS3"/>
    <property type="match status" value="1"/>
</dbReference>
<feature type="domain" description="Integrase catalytic" evidence="1">
    <location>
        <begin position="115"/>
        <end position="279"/>
    </location>
</feature>
<evidence type="ECO:0000313" key="8">
    <source>
        <dbReference type="EMBL" id="ALO16304.1"/>
    </source>
</evidence>
<dbReference type="EMBL" id="CP013118">
    <property type="protein sequence ID" value="ALO14598.1"/>
    <property type="molecule type" value="Genomic_DNA"/>
</dbReference>
<dbReference type="GO" id="GO:0003676">
    <property type="term" value="F:nucleic acid binding"/>
    <property type="evidence" value="ECO:0007669"/>
    <property type="project" value="InterPro"/>
</dbReference>
<dbReference type="InterPro" id="IPR001584">
    <property type="entry name" value="Integrase_cat-core"/>
</dbReference>
<dbReference type="AlphaFoldDB" id="A0A0S2I594"/>
<dbReference type="KEGG" id="blq:L21SP5_00250"/>
<dbReference type="KEGG" id="blq:L21SP5_03477"/>
<dbReference type="Pfam" id="PF00665">
    <property type="entry name" value="rve"/>
    <property type="match status" value="1"/>
</dbReference>
<dbReference type="InterPro" id="IPR012337">
    <property type="entry name" value="RNaseH-like_sf"/>
</dbReference>
<evidence type="ECO:0000313" key="11">
    <source>
        <dbReference type="EMBL" id="ALO17447.1"/>
    </source>
</evidence>
<dbReference type="KEGG" id="blq:L21SP5_01817"/>
<dbReference type="KEGG" id="blq:L21SP5_00636"/>
<protein>
    <submittedName>
        <fullName evidence="11">Putative transposase OrfB</fullName>
    </submittedName>
</protein>
<dbReference type="Pfam" id="PF13333">
    <property type="entry name" value="rve_2"/>
    <property type="match status" value="1"/>
</dbReference>
<dbReference type="EMBL" id="CP013118">
    <property type="protein sequence ID" value="ALO17088.1"/>
    <property type="molecule type" value="Genomic_DNA"/>
</dbReference>
<gene>
    <name evidence="2" type="ORF">L21SP5_00250</name>
    <name evidence="3" type="ORF">L21SP5_00636</name>
    <name evidence="4" type="ORF">L21SP5_00931</name>
    <name evidence="5" type="ORF">L21SP5_01492</name>
    <name evidence="6" type="ORF">L21SP5_01817</name>
    <name evidence="7" type="ORF">L21SP5_01941</name>
    <name evidence="8" type="ORF">L21SP5_02681</name>
    <name evidence="9" type="ORF">L21SP5_03477</name>
    <name evidence="10" type="ORF">L21SP5_03852</name>
    <name evidence="11" type="ORF">L21SP5_03854</name>
</gene>
<evidence type="ECO:0000313" key="10">
    <source>
        <dbReference type="EMBL" id="ALO17445.1"/>
    </source>
</evidence>
<dbReference type="KEGG" id="blq:L21SP5_03852"/>
<dbReference type="InterPro" id="IPR036397">
    <property type="entry name" value="RNaseH_sf"/>
</dbReference>
<dbReference type="SUPFAM" id="SSF53098">
    <property type="entry name" value="Ribonuclease H-like"/>
    <property type="match status" value="1"/>
</dbReference>
<evidence type="ECO:0000313" key="4">
    <source>
        <dbReference type="EMBL" id="ALO14598.1"/>
    </source>
</evidence>
<dbReference type="Pfam" id="PF13276">
    <property type="entry name" value="HTH_21"/>
    <property type="match status" value="1"/>
</dbReference>
<dbReference type="EMBL" id="CP013118">
    <property type="protein sequence ID" value="ALO16304.1"/>
    <property type="molecule type" value="Genomic_DNA"/>
</dbReference>
<evidence type="ECO:0000313" key="7">
    <source>
        <dbReference type="EMBL" id="ALO15580.1"/>
    </source>
</evidence>
<organism evidence="11 12">
    <name type="scientific">Salinivirga cyanobacteriivorans</name>
    <dbReference type="NCBI Taxonomy" id="1307839"/>
    <lineage>
        <taxon>Bacteria</taxon>
        <taxon>Pseudomonadati</taxon>
        <taxon>Bacteroidota</taxon>
        <taxon>Bacteroidia</taxon>
        <taxon>Bacteroidales</taxon>
        <taxon>Salinivirgaceae</taxon>
        <taxon>Salinivirga</taxon>
    </lineage>
</organism>
<accession>A0A0S2I594</accession>
<dbReference type="EMBL" id="CP013118">
    <property type="protein sequence ID" value="ALO13930.1"/>
    <property type="molecule type" value="Genomic_DNA"/>
</dbReference>
<dbReference type="PATRIC" id="fig|1307839.3.peg.1589"/>
<name>A0A0S2I594_9BACT</name>
<dbReference type="KEGG" id="blq:L21SP5_01941"/>
<dbReference type="Gene3D" id="3.30.420.10">
    <property type="entry name" value="Ribonuclease H-like superfamily/Ribonuclease H"/>
    <property type="match status" value="1"/>
</dbReference>
<evidence type="ECO:0000259" key="1">
    <source>
        <dbReference type="PROSITE" id="PS50994"/>
    </source>
</evidence>
<evidence type="ECO:0000313" key="5">
    <source>
        <dbReference type="EMBL" id="ALO15140.1"/>
    </source>
</evidence>
<dbReference type="Proteomes" id="UP000064893">
    <property type="component" value="Chromosome"/>
</dbReference>
<dbReference type="KEGG" id="blq:L21SP5_01492"/>
<keyword evidence="12" id="KW-1185">Reference proteome</keyword>
<evidence type="ECO:0000313" key="6">
    <source>
        <dbReference type="EMBL" id="ALO15458.1"/>
    </source>
</evidence>